<name>A0A1M2VMY2_TRAPU</name>
<dbReference type="Proteomes" id="UP000184267">
    <property type="component" value="Unassembled WGS sequence"/>
</dbReference>
<sequence>MVRTHEGKFKPGIDDANFDAAATWAKNLGWDGPFILSADDTKIVAALRSYHDGRNWRLEGVHGVMRTFTGYEEHLELGKIERGRLAEQTRAWHLVIPVFGVPPKHIATMPLKSSVNRPELRLWHDDVSAKLPTRGLRVISYNVDGVETEPGMAHDIQQEAIRDGRTRTWTFSQPVAGAPPLQLTTPLLENGKPCIMSTDGKHAKKNGRGSATAGTRALCMGRYLAHYGLLEQITKGENSPMMKPDIIGVDKQDDRAAAHLFSPAAIDYIFRILPDELGLAVYLFVIGEIIDAQHNRSLTHAERVKMLWRGRSF</sequence>
<comment type="caution">
    <text evidence="1">The sequence shown here is derived from an EMBL/GenBank/DDBJ whole genome shotgun (WGS) entry which is preliminary data.</text>
</comment>
<dbReference type="AlphaFoldDB" id="A0A1M2VMY2"/>
<dbReference type="OrthoDB" id="3268677at2759"/>
<dbReference type="STRING" id="154538.A0A1M2VMY2"/>
<dbReference type="EMBL" id="MNAD01001002">
    <property type="protein sequence ID" value="OJT08910.1"/>
    <property type="molecule type" value="Genomic_DNA"/>
</dbReference>
<protein>
    <submittedName>
        <fullName evidence="1">Uncharacterized protein</fullName>
    </submittedName>
</protein>
<reference evidence="1 2" key="1">
    <citation type="submission" date="2016-10" db="EMBL/GenBank/DDBJ databases">
        <title>Genome sequence of the basidiomycete white-rot fungus Trametes pubescens.</title>
        <authorList>
            <person name="Makela M.R."/>
            <person name="Granchi Z."/>
            <person name="Peng M."/>
            <person name="De Vries R.P."/>
            <person name="Grigoriev I."/>
            <person name="Riley R."/>
            <person name="Hilden K."/>
        </authorList>
    </citation>
    <scope>NUCLEOTIDE SEQUENCE [LARGE SCALE GENOMIC DNA]</scope>
    <source>
        <strain evidence="1 2">FBCC735</strain>
    </source>
</reference>
<organism evidence="1 2">
    <name type="scientific">Trametes pubescens</name>
    <name type="common">White-rot fungus</name>
    <dbReference type="NCBI Taxonomy" id="154538"/>
    <lineage>
        <taxon>Eukaryota</taxon>
        <taxon>Fungi</taxon>
        <taxon>Dikarya</taxon>
        <taxon>Basidiomycota</taxon>
        <taxon>Agaricomycotina</taxon>
        <taxon>Agaricomycetes</taxon>
        <taxon>Polyporales</taxon>
        <taxon>Polyporaceae</taxon>
        <taxon>Trametes</taxon>
    </lineage>
</organism>
<evidence type="ECO:0000313" key="2">
    <source>
        <dbReference type="Proteomes" id="UP000184267"/>
    </source>
</evidence>
<accession>A0A1M2VMY2</accession>
<evidence type="ECO:0000313" key="1">
    <source>
        <dbReference type="EMBL" id="OJT08910.1"/>
    </source>
</evidence>
<proteinExistence type="predicted"/>
<keyword evidence="2" id="KW-1185">Reference proteome</keyword>
<dbReference type="OMA" id="MVRTHEG"/>
<gene>
    <name evidence="1" type="ORF">TRAPUB_193</name>
</gene>